<dbReference type="Proteomes" id="UP000196435">
    <property type="component" value="Unassembled WGS sequence"/>
</dbReference>
<keyword evidence="4" id="KW-1185">Reference proteome</keyword>
<organism evidence="2 3">
    <name type="scientific">Xenorhabdus innexi</name>
    <dbReference type="NCBI Taxonomy" id="290109"/>
    <lineage>
        <taxon>Bacteria</taxon>
        <taxon>Pseudomonadati</taxon>
        <taxon>Pseudomonadota</taxon>
        <taxon>Gammaproteobacteria</taxon>
        <taxon>Enterobacterales</taxon>
        <taxon>Morganellaceae</taxon>
        <taxon>Xenorhabdus</taxon>
    </lineage>
</organism>
<evidence type="ECO:0000313" key="1">
    <source>
        <dbReference type="EMBL" id="PHM28554.1"/>
    </source>
</evidence>
<sequence>MTSLIDIHLENVEQHLDEEDKDTWHVIKGAGNKSIDKLLSVYTHLTSKCWVDF</sequence>
<evidence type="ECO:0000313" key="2">
    <source>
        <dbReference type="EMBL" id="SIP72443.1"/>
    </source>
</evidence>
<reference evidence="2" key="2">
    <citation type="submission" date="2016-12" db="EMBL/GenBank/DDBJ databases">
        <authorList>
            <person name="Song W.-J."/>
            <person name="Kurnit D.M."/>
        </authorList>
    </citation>
    <scope>NUCLEOTIDE SEQUENCE [LARGE SCALE GENOMIC DNA]</scope>
    <source>
        <strain evidence="2">HGB1681</strain>
    </source>
</reference>
<evidence type="ECO:0000313" key="4">
    <source>
        <dbReference type="Proteomes" id="UP000224871"/>
    </source>
</evidence>
<gene>
    <name evidence="1" type="ORF">Xinn_03816</name>
    <name evidence="2" type="ORF">XIS1_1480002</name>
</gene>
<proteinExistence type="predicted"/>
<reference evidence="1 4" key="3">
    <citation type="journal article" date="2017" name="Nat. Microbiol.">
        <title>Natural product diversity associated with the nematode symbionts Photorhabdus and Xenorhabdus.</title>
        <authorList>
            <person name="Tobias N.J."/>
            <person name="Wolff H."/>
            <person name="Djahanschiri B."/>
            <person name="Grundmann F."/>
            <person name="Kronenwerth M."/>
            <person name="Shi Y.M."/>
            <person name="Simonyi S."/>
            <person name="Grun P."/>
            <person name="Shapiro-Ilan D."/>
            <person name="Pidot S.J."/>
            <person name="Stinear T.P."/>
            <person name="Ebersberger I."/>
            <person name="Bode H.B."/>
        </authorList>
    </citation>
    <scope>NUCLEOTIDE SEQUENCE [LARGE SCALE GENOMIC DNA]</scope>
    <source>
        <strain evidence="1 4">DSM 16336</strain>
    </source>
</reference>
<reference evidence="3" key="1">
    <citation type="submission" date="2016-12" db="EMBL/GenBank/DDBJ databases">
        <authorList>
            <person name="Gaudriault S."/>
        </authorList>
    </citation>
    <scope>NUCLEOTIDE SEQUENCE [LARGE SCALE GENOMIC DNA]</scope>
    <source>
        <strain evidence="3">HGB1681 (deposited as PTA-6826 in the American Type Culture Collection)</strain>
    </source>
</reference>
<dbReference type="AlphaFoldDB" id="A0A1N6MUA3"/>
<dbReference type="EMBL" id="FTLG01000055">
    <property type="protein sequence ID" value="SIP72443.1"/>
    <property type="molecule type" value="Genomic_DNA"/>
</dbReference>
<dbReference type="Proteomes" id="UP000224871">
    <property type="component" value="Unassembled WGS sequence"/>
</dbReference>
<accession>A0A1N6MUA3</accession>
<dbReference type="RefSeq" id="WP_169923624.1">
    <property type="nucleotide sequence ID" value="NZ_CAWNQC010000296.1"/>
</dbReference>
<evidence type="ECO:0000313" key="3">
    <source>
        <dbReference type="Proteomes" id="UP000196435"/>
    </source>
</evidence>
<name>A0A1N6MUA3_9GAMM</name>
<protein>
    <submittedName>
        <fullName evidence="2">Uncharacterized protein</fullName>
    </submittedName>
</protein>
<dbReference type="EMBL" id="NIBU01000093">
    <property type="protein sequence ID" value="PHM28554.1"/>
    <property type="molecule type" value="Genomic_DNA"/>
</dbReference>